<dbReference type="InterPro" id="IPR051922">
    <property type="entry name" value="Bact_Sporulation_Assoc"/>
</dbReference>
<evidence type="ECO:0000256" key="1">
    <source>
        <dbReference type="SAM" id="MobiDB-lite"/>
    </source>
</evidence>
<evidence type="ECO:0000259" key="3">
    <source>
        <dbReference type="Pfam" id="PF07510"/>
    </source>
</evidence>
<organism evidence="4 5">
    <name type="scientific">Microbacterium profundi</name>
    <dbReference type="NCBI Taxonomy" id="450380"/>
    <lineage>
        <taxon>Bacteria</taxon>
        <taxon>Bacillati</taxon>
        <taxon>Actinomycetota</taxon>
        <taxon>Actinomycetes</taxon>
        <taxon>Micrococcales</taxon>
        <taxon>Microbacteriaceae</taxon>
        <taxon>Microbacterium</taxon>
    </lineage>
</organism>
<proteinExistence type="predicted"/>
<dbReference type="Gene3D" id="3.40.50.12090">
    <property type="match status" value="2"/>
</dbReference>
<sequence>MSAAVIFSTLVPSTALAGTSPASAAELPSLLTVSDSATQIAYDRDLFGGWADADGDGCNTRYEVLIEASTTPVTVTAGCTLTGGTWVSPYDGFSTTLTTEIQIDHVVALAEAWRSGAWAWTDEQRSSFANDLDVPYALATSSSTANQKKADKDPATWLPTNDAYTCEYVISWVLVKYRWSLTVDAQELSVLQSILSGECGATAVGLPDVRISPSDPVVPPQPESGGEIAPFTSGVTRLAGTSRYETAITVSQRYSPGVPAVFVATGLNFPDALSAAAAAAYLGGPLLLTPSGSLPSAVATEITRLDPKHIYIAGDRGVVSATVESSLNRIAPTQRLGGLSRYDTGNKIIETIFPSAPHAFIATGRTFPDALAATGAAGAVDAPVVLVDGTQSALSPESEALLADLGVESVTIVGGTGAVTAAIERQLSIRYSTNRIGGLSRYETAASINDAYFASGSAPSAFLATGLNFPDALAGAALAGAMGSPIFVTEAGCVPAPVRSSVSRFAPESTAVLGGASVVSDNAAANLGCLATSVPTISGTAQVGKTLFAAPGAWTGGTALAYQWYANGRVIAGATSSSISLTDAQFGTRVTVKFTGSKPGYVSAGRTSSESGIVTRPTRTKPISSTTCPSWARIKGNADSMIYHVPGGAYYARTTPEECFSSESAAVAAGYRRSKL</sequence>
<dbReference type="InterPro" id="IPR007253">
    <property type="entry name" value="Cell_wall-bd_2"/>
</dbReference>
<dbReference type="Pfam" id="PF04122">
    <property type="entry name" value="CW_binding_2"/>
    <property type="match status" value="3"/>
</dbReference>
<keyword evidence="5" id="KW-1185">Reference proteome</keyword>
<dbReference type="Pfam" id="PF07510">
    <property type="entry name" value="GmrSD_C"/>
    <property type="match status" value="1"/>
</dbReference>
<dbReference type="InterPro" id="IPR011089">
    <property type="entry name" value="GmrSD_C"/>
</dbReference>
<name>A0ABV3LIW1_9MICO</name>
<dbReference type="PANTHER" id="PTHR30032">
    <property type="entry name" value="N-ACETYLMURAMOYL-L-ALANINE AMIDASE-RELATED"/>
    <property type="match status" value="1"/>
</dbReference>
<dbReference type="Proteomes" id="UP001553715">
    <property type="component" value="Unassembled WGS sequence"/>
</dbReference>
<evidence type="ECO:0000313" key="4">
    <source>
        <dbReference type="EMBL" id="MEW1975839.1"/>
    </source>
</evidence>
<accession>A0ABV3LIW1</accession>
<dbReference type="RefSeq" id="WP_206493403.1">
    <property type="nucleotide sequence ID" value="NZ_JBFBMH010000018.1"/>
</dbReference>
<gene>
    <name evidence="4" type="ORF">AB0301_12305</name>
</gene>
<evidence type="ECO:0000256" key="2">
    <source>
        <dbReference type="SAM" id="SignalP"/>
    </source>
</evidence>
<reference evidence="4 5" key="1">
    <citation type="submission" date="2024-06" db="EMBL/GenBank/DDBJ databases">
        <title>The Natural Products Discovery Center: Release of the First 8490 Sequenced Strains for Exploring Actinobacteria Biosynthetic Diversity.</title>
        <authorList>
            <person name="Kalkreuter E."/>
            <person name="Kautsar S.A."/>
            <person name="Yang D."/>
            <person name="Bader C.D."/>
            <person name="Teijaro C.N."/>
            <person name="Fluegel L."/>
            <person name="Davis C.M."/>
            <person name="Simpson J.R."/>
            <person name="Lauterbach L."/>
            <person name="Steele A.D."/>
            <person name="Gui C."/>
            <person name="Meng S."/>
            <person name="Li G."/>
            <person name="Viehrig K."/>
            <person name="Ye F."/>
            <person name="Su P."/>
            <person name="Kiefer A.F."/>
            <person name="Nichols A."/>
            <person name="Cepeda A.J."/>
            <person name="Yan W."/>
            <person name="Fan B."/>
            <person name="Jiang Y."/>
            <person name="Adhikari A."/>
            <person name="Zheng C.-J."/>
            <person name="Schuster L."/>
            <person name="Cowan T.M."/>
            <person name="Smanski M.J."/>
            <person name="Chevrette M.G."/>
            <person name="De Carvalho L.P.S."/>
            <person name="Shen B."/>
        </authorList>
    </citation>
    <scope>NUCLEOTIDE SEQUENCE [LARGE SCALE GENOMIC DNA]</scope>
    <source>
        <strain evidence="4 5">NPDC077434</strain>
    </source>
</reference>
<evidence type="ECO:0000313" key="5">
    <source>
        <dbReference type="Proteomes" id="UP001553715"/>
    </source>
</evidence>
<feature type="domain" description="GmrSD restriction endonucleases C-terminal" evidence="3">
    <location>
        <begin position="96"/>
        <end position="187"/>
    </location>
</feature>
<dbReference type="PANTHER" id="PTHR30032:SF8">
    <property type="entry name" value="GERMINATION-SPECIFIC N-ACETYLMURAMOYL-L-ALANINE AMIDASE"/>
    <property type="match status" value="1"/>
</dbReference>
<feature type="chain" id="PRO_5046554401" evidence="2">
    <location>
        <begin position="18"/>
        <end position="676"/>
    </location>
</feature>
<dbReference type="EMBL" id="JBFBMH010000018">
    <property type="protein sequence ID" value="MEW1975839.1"/>
    <property type="molecule type" value="Genomic_DNA"/>
</dbReference>
<feature type="region of interest" description="Disordered" evidence="1">
    <location>
        <begin position="605"/>
        <end position="626"/>
    </location>
</feature>
<dbReference type="Gene3D" id="2.60.40.2700">
    <property type="match status" value="1"/>
</dbReference>
<keyword evidence="2" id="KW-0732">Signal</keyword>
<protein>
    <submittedName>
        <fullName evidence="4">Cell wall-binding repeat-containing protein</fullName>
    </submittedName>
</protein>
<feature type="signal peptide" evidence="2">
    <location>
        <begin position="1"/>
        <end position="17"/>
    </location>
</feature>
<comment type="caution">
    <text evidence="4">The sequence shown here is derived from an EMBL/GenBank/DDBJ whole genome shotgun (WGS) entry which is preliminary data.</text>
</comment>